<dbReference type="EMBL" id="BART01023327">
    <property type="protein sequence ID" value="GAG91516.1"/>
    <property type="molecule type" value="Genomic_DNA"/>
</dbReference>
<dbReference type="AlphaFoldDB" id="X1D500"/>
<comment type="caution">
    <text evidence="1">The sequence shown here is derived from an EMBL/GenBank/DDBJ whole genome shotgun (WGS) entry which is preliminary data.</text>
</comment>
<proteinExistence type="predicted"/>
<gene>
    <name evidence="1" type="ORF">S01H4_42477</name>
</gene>
<organism evidence="1">
    <name type="scientific">marine sediment metagenome</name>
    <dbReference type="NCBI Taxonomy" id="412755"/>
    <lineage>
        <taxon>unclassified sequences</taxon>
        <taxon>metagenomes</taxon>
        <taxon>ecological metagenomes</taxon>
    </lineage>
</organism>
<name>X1D500_9ZZZZ</name>
<evidence type="ECO:0000313" key="1">
    <source>
        <dbReference type="EMBL" id="GAG91516.1"/>
    </source>
</evidence>
<reference evidence="1" key="1">
    <citation type="journal article" date="2014" name="Front. Microbiol.">
        <title>High frequency of phylogenetically diverse reductive dehalogenase-homologous genes in deep subseafloor sedimentary metagenomes.</title>
        <authorList>
            <person name="Kawai M."/>
            <person name="Futagami T."/>
            <person name="Toyoda A."/>
            <person name="Takaki Y."/>
            <person name="Nishi S."/>
            <person name="Hori S."/>
            <person name="Arai W."/>
            <person name="Tsubouchi T."/>
            <person name="Morono Y."/>
            <person name="Uchiyama I."/>
            <person name="Ito T."/>
            <person name="Fujiyama A."/>
            <person name="Inagaki F."/>
            <person name="Takami H."/>
        </authorList>
    </citation>
    <scope>NUCLEOTIDE SEQUENCE</scope>
    <source>
        <strain evidence="1">Expedition CK06-06</strain>
    </source>
</reference>
<feature type="non-terminal residue" evidence="1">
    <location>
        <position position="122"/>
    </location>
</feature>
<sequence>MPVYVIETNAGGEPLDPVVGWHGPIETTISCAWIAQELDADEDPIIVPEIEFPNCRHHRRPDWLHTGVRPPRPMPRGLRLAIVSADGSAGDEPPGIMEASLECWDDNPDAAAPNVCDYATTM</sequence>
<protein>
    <submittedName>
        <fullName evidence="1">Uncharacterized protein</fullName>
    </submittedName>
</protein>
<accession>X1D500</accession>